<dbReference type="EMBL" id="WOWA01000004">
    <property type="protein sequence ID" value="NLV13605.1"/>
    <property type="molecule type" value="Genomic_DNA"/>
</dbReference>
<comment type="caution">
    <text evidence="2">The sequence shown here is derived from an EMBL/GenBank/DDBJ whole genome shotgun (WGS) entry which is preliminary data.</text>
</comment>
<evidence type="ECO:0000313" key="2">
    <source>
        <dbReference type="EMBL" id="NLV13605.1"/>
    </source>
</evidence>
<accession>A0A847UIJ9</accession>
<protein>
    <submittedName>
        <fullName evidence="2">Uncharacterized protein</fullName>
    </submittedName>
</protein>
<gene>
    <name evidence="2" type="ORF">GOC77_10030</name>
</gene>
<feature type="compositionally biased region" description="Polar residues" evidence="1">
    <location>
        <begin position="40"/>
        <end position="70"/>
    </location>
</feature>
<dbReference type="Proteomes" id="UP000641625">
    <property type="component" value="Unassembled WGS sequence"/>
</dbReference>
<organism evidence="2 3">
    <name type="scientific">Haloarcula argentinensis</name>
    <dbReference type="NCBI Taxonomy" id="43776"/>
    <lineage>
        <taxon>Archaea</taxon>
        <taxon>Methanobacteriati</taxon>
        <taxon>Methanobacteriota</taxon>
        <taxon>Stenosarchaea group</taxon>
        <taxon>Halobacteria</taxon>
        <taxon>Halobacteriales</taxon>
        <taxon>Haloarculaceae</taxon>
        <taxon>Haloarcula</taxon>
    </lineage>
</organism>
<evidence type="ECO:0000313" key="3">
    <source>
        <dbReference type="Proteomes" id="UP000641625"/>
    </source>
</evidence>
<proteinExistence type="predicted"/>
<reference evidence="2" key="1">
    <citation type="submission" date="2019-12" db="EMBL/GenBank/DDBJ databases">
        <title>Whole genome sequencing of Haloarcula argentinensis strain pws5.</title>
        <authorList>
            <person name="Verma D.K."/>
            <person name="Gopal K."/>
            <person name="Prasad E.S."/>
        </authorList>
    </citation>
    <scope>NUCLEOTIDE SEQUENCE</scope>
    <source>
        <strain evidence="2">Pws5</strain>
    </source>
</reference>
<dbReference type="RefSeq" id="WP_170097084.1">
    <property type="nucleotide sequence ID" value="NZ_WOWA01000004.1"/>
</dbReference>
<dbReference type="PROSITE" id="PS51257">
    <property type="entry name" value="PROKAR_LIPOPROTEIN"/>
    <property type="match status" value="1"/>
</dbReference>
<feature type="region of interest" description="Disordered" evidence="1">
    <location>
        <begin position="27"/>
        <end position="96"/>
    </location>
</feature>
<evidence type="ECO:0000256" key="1">
    <source>
        <dbReference type="SAM" id="MobiDB-lite"/>
    </source>
</evidence>
<name>A0A847UIJ9_HALAR</name>
<feature type="compositionally biased region" description="Basic and acidic residues" evidence="1">
    <location>
        <begin position="77"/>
        <end position="88"/>
    </location>
</feature>
<sequence length="267" mass="28231">MNRTRRETLGLVGGLAATVLGGCLAPEAGDDGSGGNDGGATTSIYSTPRNATERGTPTDTENETPTQTPSGLPAGVDRVDAPPYDIKEASCSGDGQNEDYDPLHLCANMPAEPSLAFDQRPARGTVFRDDGLQFSPGDDSGGNGKQLYATLLTGPDDVDRLNDDGDEIHAFVSETDFERRAILVVQTGWGSGSILPHLKRIEATDTGIHAFGCYTQPCVYTADYTARTTVARFERPDALNSGVVSLTVDPSTRYNVVTGEGVVTIDR</sequence>
<dbReference type="AlphaFoldDB" id="A0A847UIJ9"/>